<evidence type="ECO:0000313" key="4">
    <source>
        <dbReference type="Proteomes" id="UP000595894"/>
    </source>
</evidence>
<comment type="similarity">
    <text evidence="1">Belongs to the glycosyl hydrolase 25 family.</text>
</comment>
<organism evidence="3 4">
    <name type="scientific">Sphingomonas aliaeris</name>
    <dbReference type="NCBI Taxonomy" id="2759526"/>
    <lineage>
        <taxon>Bacteria</taxon>
        <taxon>Pseudomonadati</taxon>
        <taxon>Pseudomonadota</taxon>
        <taxon>Alphaproteobacteria</taxon>
        <taxon>Sphingomonadales</taxon>
        <taxon>Sphingomonadaceae</taxon>
        <taxon>Sphingomonas</taxon>
    </lineage>
</organism>
<accession>A0A974NXU1</accession>
<keyword evidence="2" id="KW-1133">Transmembrane helix</keyword>
<feature type="transmembrane region" description="Helical" evidence="2">
    <location>
        <begin position="12"/>
        <end position="29"/>
    </location>
</feature>
<dbReference type="GO" id="GO:0016998">
    <property type="term" value="P:cell wall macromolecule catabolic process"/>
    <property type="evidence" value="ECO:0007669"/>
    <property type="project" value="InterPro"/>
</dbReference>
<dbReference type="GO" id="GO:0003796">
    <property type="term" value="F:lysozyme activity"/>
    <property type="evidence" value="ECO:0007669"/>
    <property type="project" value="InterPro"/>
</dbReference>
<evidence type="ECO:0000256" key="2">
    <source>
        <dbReference type="SAM" id="Phobius"/>
    </source>
</evidence>
<dbReference type="KEGG" id="sari:H5J25_12315"/>
<protein>
    <submittedName>
        <fullName evidence="3">Glycosyl hydrolase</fullName>
    </submittedName>
</protein>
<keyword evidence="4" id="KW-1185">Reference proteome</keyword>
<keyword evidence="2" id="KW-0472">Membrane</keyword>
<dbReference type="Proteomes" id="UP000595894">
    <property type="component" value="Chromosome"/>
</dbReference>
<dbReference type="GO" id="GO:0009253">
    <property type="term" value="P:peptidoglycan catabolic process"/>
    <property type="evidence" value="ECO:0007669"/>
    <property type="project" value="InterPro"/>
</dbReference>
<evidence type="ECO:0000313" key="3">
    <source>
        <dbReference type="EMBL" id="QQV79034.1"/>
    </source>
</evidence>
<evidence type="ECO:0000256" key="1">
    <source>
        <dbReference type="ARBA" id="ARBA00010646"/>
    </source>
</evidence>
<dbReference type="AlphaFoldDB" id="A0A974NXU1"/>
<gene>
    <name evidence="3" type="ORF">H5J25_12315</name>
</gene>
<dbReference type="PANTHER" id="PTHR34135">
    <property type="entry name" value="LYSOZYME"/>
    <property type="match status" value="1"/>
</dbReference>
<name>A0A974NXU1_9SPHN</name>
<reference evidence="4" key="1">
    <citation type="submission" date="2020-09" db="EMBL/GenBank/DDBJ databases">
        <title>Sphingomonas sp., a new species isolated from pork steak.</title>
        <authorList>
            <person name="Heidler von Heilborn D."/>
        </authorList>
    </citation>
    <scope>NUCLEOTIDE SEQUENCE [LARGE SCALE GENOMIC DNA]</scope>
</reference>
<dbReference type="PANTHER" id="PTHR34135:SF2">
    <property type="entry name" value="LYSOZYME"/>
    <property type="match status" value="1"/>
</dbReference>
<dbReference type="Gene3D" id="3.20.20.80">
    <property type="entry name" value="Glycosidases"/>
    <property type="match status" value="1"/>
</dbReference>
<dbReference type="EMBL" id="CP061035">
    <property type="protein sequence ID" value="QQV79034.1"/>
    <property type="molecule type" value="Genomic_DNA"/>
</dbReference>
<sequence length="228" mass="24872">MRFLASGTGRVAIGAVILALIGVLGWWVVTGWHPSRKTYVFQGIDVSDEQGAIRWPTIAAGGADFAYVRATMGADGRDSRFATNWADVHAAGMRRGALHIWSFCKPAADQANNFNTTVPRVDDALPAAVLIQVSPGCTVQPDRAALIAEIDRFASMVEAHTGTPILLKIAAPVETQYELSAAIQRPLWSMRNFIPPNYAARPWRMWQASDIRHIDGVNGPVRWNVVAP</sequence>
<dbReference type="Pfam" id="PF01183">
    <property type="entry name" value="Glyco_hydro_25"/>
    <property type="match status" value="1"/>
</dbReference>
<keyword evidence="3" id="KW-0378">Hydrolase</keyword>
<dbReference type="InterPro" id="IPR017853">
    <property type="entry name" value="GH"/>
</dbReference>
<dbReference type="SUPFAM" id="SSF51445">
    <property type="entry name" value="(Trans)glycosidases"/>
    <property type="match status" value="1"/>
</dbReference>
<dbReference type="GO" id="GO:0016052">
    <property type="term" value="P:carbohydrate catabolic process"/>
    <property type="evidence" value="ECO:0007669"/>
    <property type="project" value="TreeGrafter"/>
</dbReference>
<proteinExistence type="inferred from homology"/>
<keyword evidence="2" id="KW-0812">Transmembrane</keyword>
<dbReference type="InterPro" id="IPR002053">
    <property type="entry name" value="Glyco_hydro_25"/>
</dbReference>
<dbReference type="PROSITE" id="PS51904">
    <property type="entry name" value="GLYCOSYL_HYDROL_F25_2"/>
    <property type="match status" value="1"/>
</dbReference>